<comment type="caution">
    <text evidence="2">The sequence shown here is derived from an EMBL/GenBank/DDBJ whole genome shotgun (WGS) entry which is preliminary data.</text>
</comment>
<proteinExistence type="predicted"/>
<evidence type="ECO:0000313" key="3">
    <source>
        <dbReference type="Proteomes" id="UP000298493"/>
    </source>
</evidence>
<reference evidence="2 3" key="1">
    <citation type="submission" date="2019-04" db="EMBL/GenBank/DDBJ databases">
        <title>High contiguity whole genome sequence and gene annotation resource for two Venturia nashicola isolates.</title>
        <authorList>
            <person name="Prokchorchik M."/>
            <person name="Won K."/>
            <person name="Lee Y."/>
            <person name="Choi E.D."/>
            <person name="Segonzac C."/>
            <person name="Sohn K.H."/>
        </authorList>
    </citation>
    <scope>NUCLEOTIDE SEQUENCE [LARGE SCALE GENOMIC DNA]</scope>
    <source>
        <strain evidence="2 3">PRI2</strain>
    </source>
</reference>
<dbReference type="EMBL" id="SNSC02000011">
    <property type="protein sequence ID" value="TID20317.1"/>
    <property type="molecule type" value="Genomic_DNA"/>
</dbReference>
<feature type="compositionally biased region" description="Polar residues" evidence="1">
    <location>
        <begin position="163"/>
        <end position="181"/>
    </location>
</feature>
<gene>
    <name evidence="2" type="ORF">E6O75_ATG07777</name>
</gene>
<feature type="region of interest" description="Disordered" evidence="1">
    <location>
        <begin position="1"/>
        <end position="76"/>
    </location>
</feature>
<sequence>MSPPPGTQTPPLSIHADPLKTSVTDQASSEPSKPAPHPHSNQPLRTPTPPSPNTRPLSKKKAGEMNKEASKHEDGYVDENGIEAEAVWLPLSGAICLLAINKLVSPPHKQVKSIVKSRATIYCRDDLLPGAFANLIGDSMRSSGEDQHGSGGSDGNGTDTKSIHTSSSPLDTEETPASNERNATDPEETPPTYPIYDAFITQAQGRLQDRPLATRVSKAEIRFMDQAIAEIRTL</sequence>
<feature type="compositionally biased region" description="Polar residues" evidence="1">
    <location>
        <begin position="21"/>
        <end position="31"/>
    </location>
</feature>
<organism evidence="2 3">
    <name type="scientific">Venturia nashicola</name>
    <dbReference type="NCBI Taxonomy" id="86259"/>
    <lineage>
        <taxon>Eukaryota</taxon>
        <taxon>Fungi</taxon>
        <taxon>Dikarya</taxon>
        <taxon>Ascomycota</taxon>
        <taxon>Pezizomycotina</taxon>
        <taxon>Dothideomycetes</taxon>
        <taxon>Pleosporomycetidae</taxon>
        <taxon>Venturiales</taxon>
        <taxon>Venturiaceae</taxon>
        <taxon>Venturia</taxon>
    </lineage>
</organism>
<name>A0A4Z1NWB1_9PEZI</name>
<dbReference type="Proteomes" id="UP000298493">
    <property type="component" value="Unassembled WGS sequence"/>
</dbReference>
<keyword evidence="3" id="KW-1185">Reference proteome</keyword>
<evidence type="ECO:0000313" key="2">
    <source>
        <dbReference type="EMBL" id="TID20317.1"/>
    </source>
</evidence>
<dbReference type="AlphaFoldDB" id="A0A4Z1NWB1"/>
<evidence type="ECO:0000256" key="1">
    <source>
        <dbReference type="SAM" id="MobiDB-lite"/>
    </source>
</evidence>
<feature type="compositionally biased region" description="Basic and acidic residues" evidence="1">
    <location>
        <begin position="61"/>
        <end position="75"/>
    </location>
</feature>
<accession>A0A4Z1NWB1</accession>
<protein>
    <submittedName>
        <fullName evidence="2">Spermatogenesis-associated protein 20</fullName>
    </submittedName>
</protein>
<feature type="region of interest" description="Disordered" evidence="1">
    <location>
        <begin position="139"/>
        <end position="193"/>
    </location>
</feature>